<gene>
    <name evidence="2" type="ORF">PVK06_004032</name>
</gene>
<organism evidence="2 3">
    <name type="scientific">Gossypium arboreum</name>
    <name type="common">Tree cotton</name>
    <name type="synonym">Gossypium nanking</name>
    <dbReference type="NCBI Taxonomy" id="29729"/>
    <lineage>
        <taxon>Eukaryota</taxon>
        <taxon>Viridiplantae</taxon>
        <taxon>Streptophyta</taxon>
        <taxon>Embryophyta</taxon>
        <taxon>Tracheophyta</taxon>
        <taxon>Spermatophyta</taxon>
        <taxon>Magnoliopsida</taxon>
        <taxon>eudicotyledons</taxon>
        <taxon>Gunneridae</taxon>
        <taxon>Pentapetalae</taxon>
        <taxon>rosids</taxon>
        <taxon>malvids</taxon>
        <taxon>Malvales</taxon>
        <taxon>Malvaceae</taxon>
        <taxon>Malvoideae</taxon>
        <taxon>Gossypium</taxon>
    </lineage>
</organism>
<sequence length="247" mass="28157">MTIAPNTSNGGLLFIWRSFGPQELARFDRLRQHGSRDEKSIPVTSGIRAIGCEGTVGMLKEEFEKRWARKSVPLRVMLSVVKERVDELEESMADAKELYNALGESIDDLEEQSRDFLTMCFNFNRDNVQELLDSQRKKLTKRNDALKAMVMALKEETMATTMALSTRIKELKGELALCRTIMVEGVSSAVFTYEDVPKPNEFVGTRSTCNVDNFLWKMENYFRAKDITDDAINMNTALMFLTNIVLL</sequence>
<evidence type="ECO:0000256" key="1">
    <source>
        <dbReference type="SAM" id="Coils"/>
    </source>
</evidence>
<feature type="coiled-coil region" evidence="1">
    <location>
        <begin position="78"/>
        <end position="112"/>
    </location>
</feature>
<keyword evidence="1" id="KW-0175">Coiled coil</keyword>
<dbReference type="Proteomes" id="UP001358586">
    <property type="component" value="Chromosome 2"/>
</dbReference>
<accession>A0ABR0QRA2</accession>
<comment type="caution">
    <text evidence="2">The sequence shown here is derived from an EMBL/GenBank/DDBJ whole genome shotgun (WGS) entry which is preliminary data.</text>
</comment>
<proteinExistence type="predicted"/>
<dbReference type="EMBL" id="JARKNE010000002">
    <property type="protein sequence ID" value="KAK5841709.1"/>
    <property type="molecule type" value="Genomic_DNA"/>
</dbReference>
<evidence type="ECO:0000313" key="3">
    <source>
        <dbReference type="Proteomes" id="UP001358586"/>
    </source>
</evidence>
<keyword evidence="3" id="KW-1185">Reference proteome</keyword>
<evidence type="ECO:0000313" key="2">
    <source>
        <dbReference type="EMBL" id="KAK5841709.1"/>
    </source>
</evidence>
<reference evidence="2 3" key="1">
    <citation type="submission" date="2023-03" db="EMBL/GenBank/DDBJ databases">
        <title>WGS of Gossypium arboreum.</title>
        <authorList>
            <person name="Yu D."/>
        </authorList>
    </citation>
    <scope>NUCLEOTIDE SEQUENCE [LARGE SCALE GENOMIC DNA]</scope>
    <source>
        <tissue evidence="2">Leaf</tissue>
    </source>
</reference>
<protein>
    <submittedName>
        <fullName evidence="2">Uncharacterized protein</fullName>
    </submittedName>
</protein>
<name>A0ABR0QRA2_GOSAR</name>